<reference evidence="2" key="1">
    <citation type="submission" date="2019-06" db="EMBL/GenBank/DDBJ databases">
        <title>Gordonia isolated from sludge of a wastewater treatment plant.</title>
        <authorList>
            <person name="Tamura T."/>
            <person name="Aoyama K."/>
            <person name="Kang Y."/>
            <person name="Saito S."/>
            <person name="Akiyama N."/>
            <person name="Yazawa K."/>
            <person name="Gonoi T."/>
            <person name="Mikami Y."/>
        </authorList>
    </citation>
    <scope>NUCLEOTIDE SEQUENCE [LARGE SCALE GENOMIC DNA]</scope>
    <source>
        <strain evidence="2">NBRC 107696</strain>
    </source>
</reference>
<proteinExistence type="predicted"/>
<dbReference type="AlphaFoldDB" id="A0A7I9VDY6"/>
<organism evidence="1 2">
    <name type="scientific">Gordonia spumicola</name>
    <dbReference type="NCBI Taxonomy" id="589161"/>
    <lineage>
        <taxon>Bacteria</taxon>
        <taxon>Bacillati</taxon>
        <taxon>Actinomycetota</taxon>
        <taxon>Actinomycetes</taxon>
        <taxon>Mycobacteriales</taxon>
        <taxon>Gordoniaceae</taxon>
        <taxon>Gordonia</taxon>
    </lineage>
</organism>
<comment type="caution">
    <text evidence="1">The sequence shown here is derived from an EMBL/GenBank/DDBJ whole genome shotgun (WGS) entry which is preliminary data.</text>
</comment>
<evidence type="ECO:0000313" key="1">
    <source>
        <dbReference type="EMBL" id="GEE03371.1"/>
    </source>
</evidence>
<protein>
    <submittedName>
        <fullName evidence="1">Uncharacterized protein</fullName>
    </submittedName>
</protein>
<accession>A0A7I9VDY6</accession>
<name>A0A7I9VDY6_9ACTN</name>
<dbReference type="Proteomes" id="UP000444960">
    <property type="component" value="Unassembled WGS sequence"/>
</dbReference>
<evidence type="ECO:0000313" key="2">
    <source>
        <dbReference type="Proteomes" id="UP000444960"/>
    </source>
</evidence>
<gene>
    <name evidence="1" type="ORF">nbrc107696_38170</name>
</gene>
<keyword evidence="2" id="KW-1185">Reference proteome</keyword>
<dbReference type="OrthoDB" id="4774211at2"/>
<sequence>MLIDCTACPARNRECDDCMMQVLFDPVTSGYVTDRGVGEMFAAVDVFVATDMISAETAHAARGAVRAGHDGFHEKGPDWLRAV</sequence>
<dbReference type="EMBL" id="BJOV01000005">
    <property type="protein sequence ID" value="GEE03371.1"/>
    <property type="molecule type" value="Genomic_DNA"/>
</dbReference>